<dbReference type="GO" id="GO:0046677">
    <property type="term" value="P:response to antibiotic"/>
    <property type="evidence" value="ECO:0007669"/>
    <property type="project" value="TreeGrafter"/>
</dbReference>
<dbReference type="GO" id="GO:0005886">
    <property type="term" value="C:plasma membrane"/>
    <property type="evidence" value="ECO:0007669"/>
    <property type="project" value="TreeGrafter"/>
</dbReference>
<dbReference type="Proteomes" id="UP000637002">
    <property type="component" value="Unassembled WGS sequence"/>
</dbReference>
<evidence type="ECO:0000259" key="5">
    <source>
        <dbReference type="Pfam" id="PF25944"/>
    </source>
</evidence>
<reference evidence="6" key="1">
    <citation type="journal article" date="2014" name="Int. J. Syst. Evol. Microbiol.">
        <title>Complete genome sequence of Corynebacterium casei LMG S-19264T (=DSM 44701T), isolated from a smear-ripened cheese.</title>
        <authorList>
            <consortium name="US DOE Joint Genome Institute (JGI-PGF)"/>
            <person name="Walter F."/>
            <person name="Albersmeier A."/>
            <person name="Kalinowski J."/>
            <person name="Ruckert C."/>
        </authorList>
    </citation>
    <scope>NUCLEOTIDE SEQUENCE</scope>
    <source>
        <strain evidence="6">CGMCC 1.12919</strain>
    </source>
</reference>
<dbReference type="InterPro" id="IPR058626">
    <property type="entry name" value="MdtA-like_b-barrel"/>
</dbReference>
<organism evidence="6 7">
    <name type="scientific">Chelatococcus reniformis</name>
    <dbReference type="NCBI Taxonomy" id="1494448"/>
    <lineage>
        <taxon>Bacteria</taxon>
        <taxon>Pseudomonadati</taxon>
        <taxon>Pseudomonadota</taxon>
        <taxon>Alphaproteobacteria</taxon>
        <taxon>Hyphomicrobiales</taxon>
        <taxon>Chelatococcaceae</taxon>
        <taxon>Chelatococcus</taxon>
    </lineage>
</organism>
<feature type="chain" id="PRO_5037870699" evidence="2">
    <location>
        <begin position="25"/>
        <end position="394"/>
    </location>
</feature>
<dbReference type="EMBL" id="BMGG01000001">
    <property type="protein sequence ID" value="GGC46070.1"/>
    <property type="molecule type" value="Genomic_DNA"/>
</dbReference>
<evidence type="ECO:0000259" key="3">
    <source>
        <dbReference type="Pfam" id="PF25876"/>
    </source>
</evidence>
<dbReference type="Pfam" id="PF25917">
    <property type="entry name" value="BSH_RND"/>
    <property type="match status" value="1"/>
</dbReference>
<gene>
    <name evidence="6" type="ORF">GCM10010994_01510</name>
</gene>
<dbReference type="InterPro" id="IPR058624">
    <property type="entry name" value="MdtA-like_HH"/>
</dbReference>
<evidence type="ECO:0000259" key="4">
    <source>
        <dbReference type="Pfam" id="PF25917"/>
    </source>
</evidence>
<comment type="caution">
    <text evidence="6">The sequence shown here is derived from an EMBL/GenBank/DDBJ whole genome shotgun (WGS) entry which is preliminary data.</text>
</comment>
<dbReference type="AlphaFoldDB" id="A0A916X6L2"/>
<dbReference type="Pfam" id="PF25876">
    <property type="entry name" value="HH_MFP_RND"/>
    <property type="match status" value="1"/>
</dbReference>
<dbReference type="PANTHER" id="PTHR30158">
    <property type="entry name" value="ACRA/E-RELATED COMPONENT OF DRUG EFFLUX TRANSPORTER"/>
    <property type="match status" value="1"/>
</dbReference>
<reference evidence="6" key="2">
    <citation type="submission" date="2020-09" db="EMBL/GenBank/DDBJ databases">
        <authorList>
            <person name="Sun Q."/>
            <person name="Zhou Y."/>
        </authorList>
    </citation>
    <scope>NUCLEOTIDE SEQUENCE</scope>
    <source>
        <strain evidence="6">CGMCC 1.12919</strain>
    </source>
</reference>
<dbReference type="Gene3D" id="2.40.420.20">
    <property type="match status" value="1"/>
</dbReference>
<feature type="domain" description="Multidrug resistance protein MdtA-like barrel-sandwich hybrid" evidence="4">
    <location>
        <begin position="73"/>
        <end position="212"/>
    </location>
</feature>
<dbReference type="GO" id="GO:0022857">
    <property type="term" value="F:transmembrane transporter activity"/>
    <property type="evidence" value="ECO:0007669"/>
    <property type="project" value="InterPro"/>
</dbReference>
<comment type="similarity">
    <text evidence="1">Belongs to the membrane fusion protein (MFP) (TC 8.A.1) family.</text>
</comment>
<evidence type="ECO:0000256" key="2">
    <source>
        <dbReference type="SAM" id="SignalP"/>
    </source>
</evidence>
<accession>A0A916X6L2</accession>
<name>A0A916X6L2_9HYPH</name>
<feature type="signal peptide" evidence="2">
    <location>
        <begin position="1"/>
        <end position="24"/>
    </location>
</feature>
<dbReference type="PANTHER" id="PTHR30158:SF24">
    <property type="entry name" value="HLYD FAMILY SECRETION PROTEIN"/>
    <property type="match status" value="1"/>
</dbReference>
<proteinExistence type="inferred from homology"/>
<evidence type="ECO:0000313" key="7">
    <source>
        <dbReference type="Proteomes" id="UP000637002"/>
    </source>
</evidence>
<dbReference type="SUPFAM" id="SSF111369">
    <property type="entry name" value="HlyD-like secretion proteins"/>
    <property type="match status" value="1"/>
</dbReference>
<sequence length="394" mass="41552">MPRSNRLVAGVAFAVAAALTAAGAAWLTSAATSPPARAQAAPAPPPTVKVARPQTREIVERREFAGRFEPSATVEIRARAAGHLATIAAADGTLVEKGQLLFTIDPRPYRAALEEARARLASAAAQVELADLELGRTQQLATSHAASQATLDQRRQQKKAADAAHALAKAVVSRAEIDLGFTEVRAPFAGRISNRRQDIGALVTDGTMLTSLVALDPLYFVFDMSEHDLLAYRQAATSGAVPGLHGRRILVELRGQGDRDWPHKGTIDFVDNRLELGAGTIRMRAVIANAGGLTPGQFGRARLPFSAAYEATLVPETALITDQAERAVLAVAADGTVRSAKVDLGPAHAGGMRIVRAGIGPDDRIIVSGLLRARPGQKVTPQEAEPEPRSAALD</sequence>
<dbReference type="Gene3D" id="2.40.50.100">
    <property type="match status" value="1"/>
</dbReference>
<dbReference type="Gene3D" id="1.10.287.470">
    <property type="entry name" value="Helix hairpin bin"/>
    <property type="match status" value="1"/>
</dbReference>
<keyword evidence="2" id="KW-0732">Signal</keyword>
<protein>
    <submittedName>
        <fullName evidence="6">MexE family multidrug efflux RND transporter periplasmic adaptor subunit</fullName>
    </submittedName>
</protein>
<dbReference type="RefSeq" id="WP_188607223.1">
    <property type="nucleotide sequence ID" value="NZ_BMGG01000001.1"/>
</dbReference>
<dbReference type="NCBIfam" id="TIGR01730">
    <property type="entry name" value="RND_mfp"/>
    <property type="match status" value="1"/>
</dbReference>
<feature type="domain" description="Multidrug resistance protein MdtA-like alpha-helical hairpin" evidence="3">
    <location>
        <begin position="113"/>
        <end position="182"/>
    </location>
</feature>
<dbReference type="InterPro" id="IPR058625">
    <property type="entry name" value="MdtA-like_BSH"/>
</dbReference>
<dbReference type="GO" id="GO:0030313">
    <property type="term" value="C:cell envelope"/>
    <property type="evidence" value="ECO:0007669"/>
    <property type="project" value="UniProtKB-SubCell"/>
</dbReference>
<dbReference type="Gene3D" id="2.40.30.170">
    <property type="match status" value="1"/>
</dbReference>
<feature type="domain" description="Multidrug resistance protein MdtA-like beta-barrel" evidence="5">
    <location>
        <begin position="217"/>
        <end position="303"/>
    </location>
</feature>
<keyword evidence="7" id="KW-1185">Reference proteome</keyword>
<dbReference type="Pfam" id="PF25944">
    <property type="entry name" value="Beta-barrel_RND"/>
    <property type="match status" value="1"/>
</dbReference>
<evidence type="ECO:0000256" key="1">
    <source>
        <dbReference type="ARBA" id="ARBA00009477"/>
    </source>
</evidence>
<evidence type="ECO:0000313" key="6">
    <source>
        <dbReference type="EMBL" id="GGC46070.1"/>
    </source>
</evidence>
<dbReference type="InterPro" id="IPR006143">
    <property type="entry name" value="RND_pump_MFP"/>
</dbReference>